<comment type="caution">
    <text evidence="2">The sequence shown here is derived from an EMBL/GenBank/DDBJ whole genome shotgun (WGS) entry which is preliminary data.</text>
</comment>
<accession>A0ABU1EFE3</accession>
<gene>
    <name evidence="2" type="ORF">RGC78_05870</name>
</gene>
<dbReference type="RefSeq" id="WP_309556222.1">
    <property type="nucleotide sequence ID" value="NZ_JAVJAN010000012.1"/>
</dbReference>
<keyword evidence="3" id="KW-1185">Reference proteome</keyword>
<dbReference type="EMBL" id="JAVJAN010000012">
    <property type="protein sequence ID" value="MDR5586994.1"/>
    <property type="molecule type" value="Genomic_DNA"/>
</dbReference>
<protein>
    <submittedName>
        <fullName evidence="2">Phytase</fullName>
    </submittedName>
</protein>
<dbReference type="PROSITE" id="PS00383">
    <property type="entry name" value="TYR_PHOSPHATASE_1"/>
    <property type="match status" value="1"/>
</dbReference>
<dbReference type="Gene3D" id="3.90.190.10">
    <property type="entry name" value="Protein tyrosine phosphatase superfamily"/>
    <property type="match status" value="1"/>
</dbReference>
<dbReference type="SUPFAM" id="SSF52799">
    <property type="entry name" value="(Phosphotyrosine protein) phosphatases II"/>
    <property type="match status" value="1"/>
</dbReference>
<dbReference type="PROSITE" id="PS50056">
    <property type="entry name" value="TYR_PHOSPHATASE_2"/>
    <property type="match status" value="1"/>
</dbReference>
<dbReference type="Pfam" id="PF14566">
    <property type="entry name" value="PTPlike_phytase"/>
    <property type="match status" value="1"/>
</dbReference>
<dbReference type="SMART" id="SM01301">
    <property type="entry name" value="PTPlike_phytase"/>
    <property type="match status" value="1"/>
</dbReference>
<proteinExistence type="predicted"/>
<feature type="domain" description="Tyrosine specific protein phosphatases" evidence="1">
    <location>
        <begin position="206"/>
        <end position="255"/>
    </location>
</feature>
<reference evidence="2 3" key="1">
    <citation type="submission" date="2023-09" db="EMBL/GenBank/DDBJ databases">
        <authorList>
            <person name="Zhai L."/>
        </authorList>
    </citation>
    <scope>NUCLEOTIDE SEQUENCE [LARGE SCALE GENOMIC DNA]</scope>
    <source>
        <strain evidence="2 3">5 N-1</strain>
    </source>
</reference>
<sequence length="308" mass="35477">MYKKAKLKLYIPLLLLITIFSSFFLNFNIALAFNEPNNKSDVNLIVDSLKKDKIPNNFRTTSNLTNIQNKSSLNLKGLETLNTSGSQQFSKDNLDILTKSIESKLPILIIDLRQESHGFLNEYPISFANEKNDSNLGLSKAAVTFKEKKDLKSIKLNTPFNFYNHPEISVIPKEVLSEKQITKTHSLNYSRVPVTDTKLPTNEIIDCFINIVKECSKDNWIHFHCKAGFGRTTTFMIMYDMMKNYKNATSDEIVKRQLALASFNEKEISEFSSNDRVNFLNKFFNYCKDTNGNFDTTWSSWLNNSQKH</sequence>
<dbReference type="InterPro" id="IPR050561">
    <property type="entry name" value="PTP"/>
</dbReference>
<evidence type="ECO:0000259" key="1">
    <source>
        <dbReference type="PROSITE" id="PS50056"/>
    </source>
</evidence>
<dbReference type="Proteomes" id="UP001256646">
    <property type="component" value="Unassembled WGS sequence"/>
</dbReference>
<dbReference type="InterPro" id="IPR000387">
    <property type="entry name" value="Tyr_Pase_dom"/>
</dbReference>
<evidence type="ECO:0000313" key="3">
    <source>
        <dbReference type="Proteomes" id="UP001256646"/>
    </source>
</evidence>
<evidence type="ECO:0000313" key="2">
    <source>
        <dbReference type="EMBL" id="MDR5586994.1"/>
    </source>
</evidence>
<dbReference type="PANTHER" id="PTHR23339">
    <property type="entry name" value="TYROSINE SPECIFIC PROTEIN PHOSPHATASE AND DUAL SPECIFICITY PROTEIN PHOSPHATASE"/>
    <property type="match status" value="1"/>
</dbReference>
<organism evidence="2 3">
    <name type="scientific">Clostridium aquiflavi</name>
    <dbReference type="NCBI Taxonomy" id="3073603"/>
    <lineage>
        <taxon>Bacteria</taxon>
        <taxon>Bacillati</taxon>
        <taxon>Bacillota</taxon>
        <taxon>Clostridia</taxon>
        <taxon>Eubacteriales</taxon>
        <taxon>Clostridiaceae</taxon>
        <taxon>Clostridium</taxon>
    </lineage>
</organism>
<dbReference type="InterPro" id="IPR029021">
    <property type="entry name" value="Prot-tyrosine_phosphatase-like"/>
</dbReference>
<name>A0ABU1EFE3_9CLOT</name>
<dbReference type="InterPro" id="IPR016130">
    <property type="entry name" value="Tyr_Pase_AS"/>
</dbReference>